<dbReference type="RefSeq" id="WP_010034379.1">
    <property type="nucleotide sequence ID" value="NZ_CP025958.1"/>
</dbReference>
<dbReference type="Proteomes" id="UP000245802">
    <property type="component" value="Chromosome"/>
</dbReference>
<accession>A0A2Z3HEV3</accession>
<evidence type="ECO:0000313" key="1">
    <source>
        <dbReference type="EMBL" id="AWM40284.1"/>
    </source>
</evidence>
<reference evidence="1 2" key="1">
    <citation type="submission" date="2018-01" db="EMBL/GenBank/DDBJ databases">
        <title>G. obscuriglobus.</title>
        <authorList>
            <person name="Franke J."/>
            <person name="Blomberg W."/>
            <person name="Selmecki A."/>
        </authorList>
    </citation>
    <scope>NUCLEOTIDE SEQUENCE [LARGE SCALE GENOMIC DNA]</scope>
    <source>
        <strain evidence="1 2">DSM 5831</strain>
    </source>
</reference>
<gene>
    <name evidence="1" type="ORF">C1280_26955</name>
</gene>
<dbReference type="KEGG" id="gog:C1280_26955"/>
<name>A0A2Z3HEV3_9BACT</name>
<keyword evidence="2" id="KW-1185">Reference proteome</keyword>
<organism evidence="1 2">
    <name type="scientific">Gemmata obscuriglobus</name>
    <dbReference type="NCBI Taxonomy" id="114"/>
    <lineage>
        <taxon>Bacteria</taxon>
        <taxon>Pseudomonadati</taxon>
        <taxon>Planctomycetota</taxon>
        <taxon>Planctomycetia</taxon>
        <taxon>Gemmatales</taxon>
        <taxon>Gemmataceae</taxon>
        <taxon>Gemmata</taxon>
    </lineage>
</organism>
<protein>
    <submittedName>
        <fullName evidence="1">Uncharacterized protein</fullName>
    </submittedName>
</protein>
<sequence length="64" mass="7376">MQAKFKTRDGVEKTVVHGDPLFCTLDNCRVRFVRMVDSTSVEVMDANTGRLLPDYRHPVQLFAY</sequence>
<dbReference type="AlphaFoldDB" id="A0A2Z3HEV3"/>
<proteinExistence type="predicted"/>
<evidence type="ECO:0000313" key="2">
    <source>
        <dbReference type="Proteomes" id="UP000245802"/>
    </source>
</evidence>
<dbReference type="EMBL" id="CP025958">
    <property type="protein sequence ID" value="AWM40284.1"/>
    <property type="molecule type" value="Genomic_DNA"/>
</dbReference>